<dbReference type="InterPro" id="IPR014756">
    <property type="entry name" value="Ig_E-set"/>
</dbReference>
<dbReference type="Gene3D" id="2.60.40.1930">
    <property type="match status" value="2"/>
</dbReference>
<keyword evidence="3" id="KW-0964">Secreted</keyword>
<comment type="similarity">
    <text evidence="2">Belongs to the protease inhibitor I39 (alpha-2-macroglobulin) family.</text>
</comment>
<feature type="chain" id="PRO_5004156785" evidence="9">
    <location>
        <begin position="26"/>
        <end position="1507"/>
    </location>
</feature>
<dbReference type="Pfam" id="PF07678">
    <property type="entry name" value="TED_complement"/>
    <property type="match status" value="1"/>
</dbReference>
<evidence type="ECO:0000259" key="11">
    <source>
        <dbReference type="SMART" id="SM01360"/>
    </source>
</evidence>
<dbReference type="InterPro" id="IPR009048">
    <property type="entry name" value="A-macroglobulin_rcpt-bd"/>
</dbReference>
<dbReference type="Pfam" id="PF17789">
    <property type="entry name" value="MG4"/>
    <property type="match status" value="1"/>
</dbReference>
<dbReference type="PROSITE" id="PS00477">
    <property type="entry name" value="ALPHA_2_MACROGLOBULIN"/>
    <property type="match status" value="1"/>
</dbReference>
<evidence type="ECO:0000256" key="2">
    <source>
        <dbReference type="ARBA" id="ARBA00010952"/>
    </source>
</evidence>
<keyword evidence="8" id="KW-0325">Glycoprotein</keyword>
<dbReference type="Gene3D" id="1.50.10.20">
    <property type="match status" value="1"/>
</dbReference>
<evidence type="ECO:0000256" key="8">
    <source>
        <dbReference type="ARBA" id="ARBA00023180"/>
    </source>
</evidence>
<dbReference type="InterPro" id="IPR019742">
    <property type="entry name" value="MacrogloblnA2_CS"/>
</dbReference>
<evidence type="ECO:0000256" key="4">
    <source>
        <dbReference type="ARBA" id="ARBA00022690"/>
    </source>
</evidence>
<evidence type="ECO:0000313" key="13">
    <source>
        <dbReference type="EMBL" id="BAA19844.1"/>
    </source>
</evidence>
<dbReference type="Pfam" id="PF00207">
    <property type="entry name" value="A2M"/>
    <property type="match status" value="1"/>
</dbReference>
<dbReference type="InterPro" id="IPR041813">
    <property type="entry name" value="A2M_TED"/>
</dbReference>
<dbReference type="SUPFAM" id="SSF48239">
    <property type="entry name" value="Terpenoid cyclases/Protein prenyltransferases"/>
    <property type="match status" value="1"/>
</dbReference>
<dbReference type="InterPro" id="IPR011626">
    <property type="entry name" value="Alpha-macroglobulin_TED"/>
</dbReference>
<dbReference type="InterPro" id="IPR047565">
    <property type="entry name" value="Alpha-macroglob_thiol-ester_cl"/>
</dbReference>
<dbReference type="InterPro" id="IPR041555">
    <property type="entry name" value="MG3"/>
</dbReference>
<evidence type="ECO:0000256" key="1">
    <source>
        <dbReference type="ARBA" id="ARBA00004613"/>
    </source>
</evidence>
<feature type="domain" description="Alpha-2-macroglobulin" evidence="11">
    <location>
        <begin position="791"/>
        <end position="881"/>
    </location>
</feature>
<proteinExistence type="evidence at transcript level"/>
<sequence>MEEIKWQKMSTLLFLLLLFTHDVYSKSGFILTAPKSLTPGKSNILNLHLFDIKTNGFLRIGVKDQDDGNVVAETEVSFNKDNPSSSIQLTIPSGVEVKRPKLYANGSYSSPSSNDFFFEKDINMHKDKLIVFVQTDKPLYKPGQTVKVRILPTTPDLKLVPKETIGSFQIENPDGIVLGYWPMLSFAEGIAQFELALPDEPTYGMWRIKGNIEDTEIYENFEVKEYVLPKFEVKITPPSYLLTNADSITWKICAQYTYGQPVEGTFVAETNVVKYNWEKEGVPVIHKEGLIDGCLDVTVNSSALGFNEQRLSYRAVNMFAEVTEKGTGIKMNATDSIYRTSNPLNIMYLEPTSGKGYLKPGLPFYGKLKVEKPDGTPAPGEQIELCRFADRERWNRKRWLEEKIRACKEFTSDEAGIIKFTVPPQTPDITSFRFKAKALQYGKKDGDNKLNQPQHSFTVSSWYSPSGSHLQLEPITEEIECGKPLTVKFKYTTGEEKKQKFYYQIMARNFIVDTGSFEHEFLLSEDKSGLTDETYLPIDVTALSLNPPNEPEWENNVIVPPHIGETSLTLIPSFEMNPSAKILVFYVREDGETVADSTKITVKKCLRNKVGLKFGEEKVLPGASSTLQLTASPYSICGIGAVDKSVHILSSDNRITEEEVFNKLGGHDYYWPKQATSDYKYCEDYKFKQTEGEHEGSFSSGFTSTNYLDSITAFDEAGLVVISDMELETRPCKPSGFEDGGRPCPQYDVAFAAPQAANRIGGGGEAGGFGGGIRKKTNKPVVEIRTYFPETWLWELQNIGATGELSLKRDIPHTITEWVGSAICISEETGLGVSEAATVKGFQPFFVSFTLPYSVIRGEKVPIIVTVFNYLSECLPIKLSLEQSDKFEMQNDTNSYTSCVCGGKSDTTRWMIKPRSLGQVNLTVYGASLPNEAICGNQDYSTVTARDAATRQLLVEPEGFPKEDTWSTFACPKDQNGKFTATSDLLLPEDLVEDSARGYVSITGDLMGPAIKNLDHLVRLPTGCGEQNMVKFVPNIFVLDYLTATGSITDSIKEKALNNMRKGYARQQNYRHPDGSYSAFGNRDKQGNLFLTAFVYRSFAQAERFILINKNKLNETENWILNRQRSNGCFRKIGKLFNSALKGGISSNDETPAPLTAYVLISLLEAGYKNETVIDQGISCLEALSNPSTYSLALFAYATSLAGHPSAKDYLAKLEERAITEGGKTFWKSPSSGRYYWGNSIGVEIAGYAVLTLLQHGGASNLAKVTPIIRWLAKQQNYRGGFYSTQDTVIALQAMSKFATIIYKDELDLEVGVESSGFEKKIMLTKDNSILMQTFRLQTVPSPVDFEATGSGCGLVQTSLRYNVNTPPPRKGFHLEVTVKRGLYRDCINAHIATCVKYDGKGGVSNMAVLEMKMVSGWIPDEESIKNIVDREELNLRRYEVDGNQLNLYFSELTDQNLCFNFWLEQDIEVQETKPATIRLYDYYELEQEVVTSYSIDENCEKLPPLP</sequence>
<feature type="signal peptide" evidence="9">
    <location>
        <begin position="1"/>
        <end position="25"/>
    </location>
</feature>
<dbReference type="SUPFAM" id="SSF81296">
    <property type="entry name" value="E set domains"/>
    <property type="match status" value="1"/>
</dbReference>
<dbReference type="Gene3D" id="2.20.130.20">
    <property type="match status" value="1"/>
</dbReference>
<dbReference type="InterPro" id="IPR008930">
    <property type="entry name" value="Terpenoid_cyclase/PrenylTrfase"/>
</dbReference>
<dbReference type="Pfam" id="PF17791">
    <property type="entry name" value="MG3"/>
    <property type="match status" value="1"/>
</dbReference>
<dbReference type="InterPro" id="IPR001599">
    <property type="entry name" value="Macroglobln_a2"/>
</dbReference>
<dbReference type="Gene3D" id="2.60.40.1940">
    <property type="match status" value="1"/>
</dbReference>
<dbReference type="Gene3D" id="2.60.40.690">
    <property type="entry name" value="Alpha-macroglobulin, receptor-binding domain"/>
    <property type="match status" value="1"/>
</dbReference>
<dbReference type="SMART" id="SM01361">
    <property type="entry name" value="A2M_recep"/>
    <property type="match status" value="1"/>
</dbReference>
<dbReference type="GO" id="GO:0005615">
    <property type="term" value="C:extracellular space"/>
    <property type="evidence" value="ECO:0007669"/>
    <property type="project" value="InterPro"/>
</dbReference>
<dbReference type="PANTHER" id="PTHR11412:SF171">
    <property type="entry name" value="PREGNANCY ZONE PROTEIN-LIKE PROTEIN"/>
    <property type="match status" value="1"/>
</dbReference>
<dbReference type="Gene3D" id="2.60.120.1540">
    <property type="match status" value="1"/>
</dbReference>
<dbReference type="InterPro" id="IPR011625">
    <property type="entry name" value="A2M_N_BRD"/>
</dbReference>
<keyword evidence="7" id="KW-1015">Disulfide bond</keyword>
<keyword evidence="6" id="KW-0722">Serine protease inhibitor</keyword>
<dbReference type="InterPro" id="IPR013783">
    <property type="entry name" value="Ig-like_fold"/>
</dbReference>
<accession>O01717</accession>
<evidence type="ECO:0000256" key="3">
    <source>
        <dbReference type="ARBA" id="ARBA00022525"/>
    </source>
</evidence>
<protein>
    <submittedName>
        <fullName evidence="13">Alpha-2-macroglobulin</fullName>
    </submittedName>
</protein>
<dbReference type="SMART" id="SM01419">
    <property type="entry name" value="Thiol-ester_cl"/>
    <property type="match status" value="1"/>
</dbReference>
<evidence type="ECO:0000256" key="9">
    <source>
        <dbReference type="SAM" id="SignalP"/>
    </source>
</evidence>
<dbReference type="InterPro" id="IPR040839">
    <property type="entry name" value="MG4"/>
</dbReference>
<evidence type="ECO:0000259" key="10">
    <source>
        <dbReference type="SMART" id="SM01359"/>
    </source>
</evidence>
<name>O01717_9CHEL</name>
<organism evidence="13">
    <name type="scientific">Limulus sp</name>
    <dbReference type="NCBI Taxonomy" id="51645"/>
    <lineage>
        <taxon>Eukaryota</taxon>
        <taxon>Metazoa</taxon>
        <taxon>Ecdysozoa</taxon>
        <taxon>Arthropoda</taxon>
        <taxon>Chelicerata</taxon>
        <taxon>Merostomata</taxon>
        <taxon>Xiphosura</taxon>
        <taxon>Limulidae</taxon>
        <taxon>Limulus</taxon>
    </lineage>
</organism>
<reference evidence="13" key="2">
    <citation type="submission" date="1996-01" db="EMBL/GenBank/DDBJ databases">
        <title>Molecular cloning of Limulus alpha-2-macroglobulin: Its unique NH2-terminal domein with sequence similarity to human complement C8gamma chain.</title>
        <authorList>
            <person name="Iwaki D."/>
            <person name="Miura Y."/>
            <person name="Kawabata S."/>
            <person name="Kato A."/>
            <person name="Armstrong P."/>
            <person name="Quigley J."/>
            <person name="Sottrup-Jensen L."/>
            <person name="Nielsen K."/>
            <person name="Iwanaga S."/>
        </authorList>
    </citation>
    <scope>NUCLEOTIDE SEQUENCE</scope>
</reference>
<dbReference type="SUPFAM" id="SSF49410">
    <property type="entry name" value="Alpha-macroglobulin receptor domain"/>
    <property type="match status" value="1"/>
</dbReference>
<dbReference type="InterPro" id="IPR002890">
    <property type="entry name" value="MG2"/>
</dbReference>
<evidence type="ECO:0000256" key="6">
    <source>
        <dbReference type="ARBA" id="ARBA00022900"/>
    </source>
</evidence>
<dbReference type="Gene3D" id="2.60.40.10">
    <property type="entry name" value="Immunoglobulins"/>
    <property type="match status" value="2"/>
</dbReference>
<comment type="subcellular location">
    <subcellularLocation>
        <location evidence="1">Secreted</location>
    </subcellularLocation>
</comment>
<dbReference type="Pfam" id="PF07703">
    <property type="entry name" value="A2M_BRD"/>
    <property type="match status" value="1"/>
</dbReference>
<dbReference type="EMBL" id="D83196">
    <property type="protein sequence ID" value="BAA19844.1"/>
    <property type="molecule type" value="mRNA"/>
</dbReference>
<dbReference type="InterPro" id="IPR050473">
    <property type="entry name" value="A2M/Complement_sys"/>
</dbReference>
<dbReference type="Pfam" id="PF07677">
    <property type="entry name" value="A2M_recep"/>
    <property type="match status" value="1"/>
</dbReference>
<keyword evidence="5 9" id="KW-0732">Signal</keyword>
<dbReference type="SMART" id="SM01359">
    <property type="entry name" value="A2M_N_2"/>
    <property type="match status" value="1"/>
</dbReference>
<dbReference type="PIR" id="T18544">
    <property type="entry name" value="T18544"/>
</dbReference>
<evidence type="ECO:0000256" key="5">
    <source>
        <dbReference type="ARBA" id="ARBA00022729"/>
    </source>
</evidence>
<dbReference type="Gene3D" id="6.20.50.160">
    <property type="match status" value="1"/>
</dbReference>
<dbReference type="InterPro" id="IPR036595">
    <property type="entry name" value="A-macroglobulin_rcpt-bd_sf"/>
</dbReference>
<dbReference type="SMART" id="SM01360">
    <property type="entry name" value="A2M"/>
    <property type="match status" value="1"/>
</dbReference>
<dbReference type="PANTHER" id="PTHR11412">
    <property type="entry name" value="MACROGLOBULIN / COMPLEMENT"/>
    <property type="match status" value="1"/>
</dbReference>
<dbReference type="GO" id="GO:0004867">
    <property type="term" value="F:serine-type endopeptidase inhibitor activity"/>
    <property type="evidence" value="ECO:0007669"/>
    <property type="project" value="UniProtKB-KW"/>
</dbReference>
<reference evidence="13" key="1">
    <citation type="journal article" date="1996" name="Eur. J. Biochem.">
        <title>Molecular cloning of Limulus alpha 2-macroglobulin.</title>
        <authorList>
            <person name="Iwaki D."/>
            <person name="Kawabata S."/>
            <person name="Miura Y."/>
            <person name="Kato A."/>
            <person name="Armstrong P.B."/>
            <person name="Quigley J.P."/>
            <person name="Nielsen K.L."/>
            <person name="Dolmer K."/>
            <person name="Sottrup-Jensen L."/>
            <person name="Iwanaga S."/>
        </authorList>
    </citation>
    <scope>NUCLEOTIDE SEQUENCE</scope>
</reference>
<evidence type="ECO:0000256" key="7">
    <source>
        <dbReference type="ARBA" id="ARBA00023157"/>
    </source>
</evidence>
<dbReference type="FunFam" id="1.50.10.20:FF:000001">
    <property type="entry name" value="CD109 isoform 1"/>
    <property type="match status" value="1"/>
</dbReference>
<dbReference type="CDD" id="cd02897">
    <property type="entry name" value="A2M_2"/>
    <property type="match status" value="1"/>
</dbReference>
<evidence type="ECO:0000259" key="12">
    <source>
        <dbReference type="SMART" id="SM01361"/>
    </source>
</evidence>
<dbReference type="SMR" id="O01717"/>
<dbReference type="Pfam" id="PF01835">
    <property type="entry name" value="MG2"/>
    <property type="match status" value="1"/>
</dbReference>
<feature type="domain" description="Alpha-macroglobulin receptor-binding" evidence="12">
    <location>
        <begin position="1405"/>
        <end position="1494"/>
    </location>
</feature>
<feature type="domain" description="Alpha-2-macroglobulin bait region" evidence="10">
    <location>
        <begin position="470"/>
        <end position="649"/>
    </location>
</feature>
<keyword evidence="4" id="KW-0646">Protease inhibitor</keyword>